<gene>
    <name evidence="1" type="ORF">AB1E22_08155</name>
</gene>
<evidence type="ECO:0000313" key="2">
    <source>
        <dbReference type="Proteomes" id="UP001555342"/>
    </source>
</evidence>
<sequence length="176" mass="19268">MANTNSTTITNPEIICPPQVNETAIATLLKTPLGATMDLFQVLESCQQHVDALIENDNNTECMALCGRLLAGLEVLKYALKAPLPAHLIERLTVDVAEPDNYRGALSTDSETLREYCVALTILLLQRQQSSEQEEHITGLLFELVNVLVEDLKTPRFVRTEGGLAMISGEAVPAIH</sequence>
<accession>A0ABV3NT12</accession>
<reference evidence="1 2" key="1">
    <citation type="submission" date="2024-07" db="EMBL/GenBank/DDBJ databases">
        <authorList>
            <person name="Wang L."/>
        </authorList>
    </citation>
    <scope>NUCLEOTIDE SEQUENCE [LARGE SCALE GENOMIC DNA]</scope>
    <source>
        <strain evidence="1 2">WL359</strain>
    </source>
</reference>
<organism evidence="1 2">
    <name type="scientific">Buttiauxella gaviniae</name>
    <dbReference type="NCBI Taxonomy" id="82990"/>
    <lineage>
        <taxon>Bacteria</taxon>
        <taxon>Pseudomonadati</taxon>
        <taxon>Pseudomonadota</taxon>
        <taxon>Gammaproteobacteria</taxon>
        <taxon>Enterobacterales</taxon>
        <taxon>Enterobacteriaceae</taxon>
        <taxon>Buttiauxella</taxon>
    </lineage>
</organism>
<dbReference type="RefSeq" id="WP_367594873.1">
    <property type="nucleotide sequence ID" value="NZ_JBFMVT010000002.1"/>
</dbReference>
<dbReference type="Proteomes" id="UP001555342">
    <property type="component" value="Unassembled WGS sequence"/>
</dbReference>
<protein>
    <submittedName>
        <fullName evidence="1">Uncharacterized protein</fullName>
    </submittedName>
</protein>
<dbReference type="EMBL" id="JBFMVT010000002">
    <property type="protein sequence ID" value="MEW7312682.1"/>
    <property type="molecule type" value="Genomic_DNA"/>
</dbReference>
<keyword evidence="2" id="KW-1185">Reference proteome</keyword>
<proteinExistence type="predicted"/>
<name>A0ABV3NT12_9ENTR</name>
<evidence type="ECO:0000313" key="1">
    <source>
        <dbReference type="EMBL" id="MEW7312682.1"/>
    </source>
</evidence>
<comment type="caution">
    <text evidence="1">The sequence shown here is derived from an EMBL/GenBank/DDBJ whole genome shotgun (WGS) entry which is preliminary data.</text>
</comment>